<evidence type="ECO:0000313" key="2">
    <source>
        <dbReference type="Proteomes" id="UP001054837"/>
    </source>
</evidence>
<sequence>MAHYSEVCALWPAQEESKRSCFRSRDLSPVSHSVLIEFSEVVFNYHRQRCLIEGAPVINSEPRPFQTERSLNIRSTIVYLVPPCFVKSLG</sequence>
<organism evidence="1 2">
    <name type="scientific">Caerostris darwini</name>
    <dbReference type="NCBI Taxonomy" id="1538125"/>
    <lineage>
        <taxon>Eukaryota</taxon>
        <taxon>Metazoa</taxon>
        <taxon>Ecdysozoa</taxon>
        <taxon>Arthropoda</taxon>
        <taxon>Chelicerata</taxon>
        <taxon>Arachnida</taxon>
        <taxon>Araneae</taxon>
        <taxon>Araneomorphae</taxon>
        <taxon>Entelegynae</taxon>
        <taxon>Araneoidea</taxon>
        <taxon>Araneidae</taxon>
        <taxon>Caerostris</taxon>
    </lineage>
</organism>
<comment type="caution">
    <text evidence="1">The sequence shown here is derived from an EMBL/GenBank/DDBJ whole genome shotgun (WGS) entry which is preliminary data.</text>
</comment>
<name>A0AAV4RP20_9ARAC</name>
<dbReference type="EMBL" id="BPLQ01006472">
    <property type="protein sequence ID" value="GIY22696.1"/>
    <property type="molecule type" value="Genomic_DNA"/>
</dbReference>
<proteinExistence type="predicted"/>
<reference evidence="1 2" key="1">
    <citation type="submission" date="2021-06" db="EMBL/GenBank/DDBJ databases">
        <title>Caerostris darwini draft genome.</title>
        <authorList>
            <person name="Kono N."/>
            <person name="Arakawa K."/>
        </authorList>
    </citation>
    <scope>NUCLEOTIDE SEQUENCE [LARGE SCALE GENOMIC DNA]</scope>
</reference>
<keyword evidence="2" id="KW-1185">Reference proteome</keyword>
<accession>A0AAV4RP20</accession>
<gene>
    <name evidence="1" type="ORF">CDAR_203971</name>
</gene>
<protein>
    <submittedName>
        <fullName evidence="1">Uncharacterized protein</fullName>
    </submittedName>
</protein>
<dbReference type="Proteomes" id="UP001054837">
    <property type="component" value="Unassembled WGS sequence"/>
</dbReference>
<evidence type="ECO:0000313" key="1">
    <source>
        <dbReference type="EMBL" id="GIY22696.1"/>
    </source>
</evidence>
<dbReference type="AlphaFoldDB" id="A0AAV4RP20"/>